<dbReference type="InterPro" id="IPR001107">
    <property type="entry name" value="Band_7"/>
</dbReference>
<dbReference type="EMBL" id="QGBI01000015">
    <property type="protein sequence ID" value="MBX3891410.1"/>
    <property type="molecule type" value="Genomic_DNA"/>
</dbReference>
<dbReference type="RefSeq" id="WP_182553430.1">
    <property type="nucleotide sequence ID" value="NZ_QGAQ01000015.1"/>
</dbReference>
<dbReference type="Gene3D" id="3.30.479.30">
    <property type="entry name" value="Band 7 domain"/>
    <property type="match status" value="1"/>
</dbReference>
<feature type="transmembrane region" description="Helical" evidence="2">
    <location>
        <begin position="12"/>
        <end position="36"/>
    </location>
</feature>
<gene>
    <name evidence="4" type="ORF">DEE74_16215</name>
</gene>
<dbReference type="Proteomes" id="UP001199322">
    <property type="component" value="Unassembled WGS sequence"/>
</dbReference>
<proteinExistence type="predicted"/>
<dbReference type="AlphaFoldDB" id="A0AAW4Q621"/>
<keyword evidence="2" id="KW-1133">Transmembrane helix</keyword>
<protein>
    <recommendedName>
        <fullName evidence="3">Band 7 domain-containing protein</fullName>
    </recommendedName>
</protein>
<evidence type="ECO:0000256" key="2">
    <source>
        <dbReference type="SAM" id="Phobius"/>
    </source>
</evidence>
<sequence>MDFILEHVWQIVGAVAILGILAAYRQVLWLVGVIIVPDDSVGVVTKKFVLIGSHRSLPDGRILALNGEAGYQADTLAPGLHLALWPWQYAVELVKFVEVPVGSIGVVEACDGQPLPSGRILARRVDCDMYQDARLFLQNGGQRGPQLDVIPPGTYRINPLLFKITLAQMTSVPQGKIGVVEAHDGSPLQAGRVIAKQVSCDSYQDGAAFLENGGERGAQSGIITAGSYRVNPILFSIEVTSVVDIPDNKVGIVTTREGQPLQRAEIAGPEVPGHNMFQNPEAFIANGGCKGMQEQVLLPGRYFINPRFATVETVDMTEVPIAHVGVVISYVGKDGKDVTGEAFKHANLVSRGEKGVWIEPLDPGKYPINPYTHNIKNVPTANVVLNWANGKSEAHELDANLSTITVRSADGFKFNLDVSQIIHIPRNDAPKVIARFGDMAALVTQVLEPTIGNYFRNSAQDSDIIEFLRERSKRQSQAREAIGAALSEYNVGAVDTLIGDIVPPEQLMKTLTDRKLAEQERVTYETQKGAQAVRQELEQATALANTQANVVDAERQVSISEFNAQAAVKRAEGEAKAKTINAEADAKVVQTVGEAEAKKVEAIGMAEATVIKQKIDSMQSDNYAVVQVAEALASAGVKLVPDVVANGSGGASGGTLVDILLAGVIRDGLHRGAPTALPVDHASAGALPAPNGASAS</sequence>
<comment type="caution">
    <text evidence="4">The sequence shown here is derived from an EMBL/GenBank/DDBJ whole genome shotgun (WGS) entry which is preliminary data.</text>
</comment>
<evidence type="ECO:0000313" key="5">
    <source>
        <dbReference type="Proteomes" id="UP001199322"/>
    </source>
</evidence>
<keyword evidence="2" id="KW-0472">Membrane</keyword>
<dbReference type="PIRSF" id="PIRSF035261">
    <property type="entry name" value="UCP035261"/>
    <property type="match status" value="1"/>
</dbReference>
<accession>A0AAW4Q621</accession>
<comment type="subcellular location">
    <subcellularLocation>
        <location evidence="1">Membrane</location>
        <topology evidence="1">Single-pass membrane protein</topology>
    </subcellularLocation>
</comment>
<dbReference type="Pfam" id="PF01145">
    <property type="entry name" value="Band_7"/>
    <property type="match status" value="1"/>
</dbReference>
<keyword evidence="2" id="KW-0812">Transmembrane</keyword>
<dbReference type="SUPFAM" id="SSF117892">
    <property type="entry name" value="Band 7/SPFH domain"/>
    <property type="match status" value="1"/>
</dbReference>
<dbReference type="InterPro" id="IPR017037">
    <property type="entry name" value="UCP035261"/>
</dbReference>
<dbReference type="GO" id="GO:0016020">
    <property type="term" value="C:membrane"/>
    <property type="evidence" value="ECO:0007669"/>
    <property type="project" value="UniProtKB-SubCell"/>
</dbReference>
<evidence type="ECO:0000256" key="1">
    <source>
        <dbReference type="ARBA" id="ARBA00004167"/>
    </source>
</evidence>
<feature type="domain" description="Band 7" evidence="3">
    <location>
        <begin position="318"/>
        <end position="534"/>
    </location>
</feature>
<evidence type="ECO:0000313" key="4">
    <source>
        <dbReference type="EMBL" id="MBX3891410.1"/>
    </source>
</evidence>
<organism evidence="4 5">
    <name type="scientific">Ralstonia pickettii</name>
    <name type="common">Burkholderia pickettii</name>
    <dbReference type="NCBI Taxonomy" id="329"/>
    <lineage>
        <taxon>Bacteria</taxon>
        <taxon>Pseudomonadati</taxon>
        <taxon>Pseudomonadota</taxon>
        <taxon>Betaproteobacteria</taxon>
        <taxon>Burkholderiales</taxon>
        <taxon>Burkholderiaceae</taxon>
        <taxon>Ralstonia</taxon>
    </lineage>
</organism>
<evidence type="ECO:0000259" key="3">
    <source>
        <dbReference type="Pfam" id="PF01145"/>
    </source>
</evidence>
<name>A0AAW4Q621_RALPI</name>
<dbReference type="InterPro" id="IPR036013">
    <property type="entry name" value="Band_7/SPFH_dom_sf"/>
</dbReference>
<reference evidence="4" key="1">
    <citation type="submission" date="2018-06" db="EMBL/GenBank/DDBJ databases">
        <authorList>
            <person name="O'Rourke A."/>
        </authorList>
    </citation>
    <scope>NUCLEOTIDE SEQUENCE</scope>
    <source>
        <strain evidence="4">132550021-3</strain>
    </source>
</reference>